<keyword evidence="4" id="KW-0297">G-protein coupled receptor</keyword>
<dbReference type="PRINTS" id="PR00237">
    <property type="entry name" value="GPCRRHODOPSN"/>
</dbReference>
<proteinExistence type="predicted"/>
<name>A0ABD3XTL6_SINWO</name>
<feature type="transmembrane region" description="Helical" evidence="8">
    <location>
        <begin position="12"/>
        <end position="36"/>
    </location>
</feature>
<dbReference type="GO" id="GO:0004930">
    <property type="term" value="F:G protein-coupled receptor activity"/>
    <property type="evidence" value="ECO:0007669"/>
    <property type="project" value="UniProtKB-KW"/>
</dbReference>
<dbReference type="Proteomes" id="UP001634394">
    <property type="component" value="Unassembled WGS sequence"/>
</dbReference>
<feature type="transmembrane region" description="Helical" evidence="8">
    <location>
        <begin position="48"/>
        <end position="69"/>
    </location>
</feature>
<keyword evidence="6" id="KW-0675">Receptor</keyword>
<evidence type="ECO:0000256" key="1">
    <source>
        <dbReference type="ARBA" id="ARBA00004141"/>
    </source>
</evidence>
<dbReference type="Pfam" id="PF00001">
    <property type="entry name" value="7tm_1"/>
    <property type="match status" value="1"/>
</dbReference>
<dbReference type="SUPFAM" id="SSF81321">
    <property type="entry name" value="Family A G protein-coupled receptor-like"/>
    <property type="match status" value="1"/>
</dbReference>
<comment type="subcellular location">
    <subcellularLocation>
        <location evidence="1">Membrane</location>
        <topology evidence="1">Multi-pass membrane protein</topology>
    </subcellularLocation>
</comment>
<reference evidence="10 11" key="1">
    <citation type="submission" date="2024-11" db="EMBL/GenBank/DDBJ databases">
        <title>Chromosome-level genome assembly of the freshwater bivalve Anodonta woodiana.</title>
        <authorList>
            <person name="Chen X."/>
        </authorList>
    </citation>
    <scope>NUCLEOTIDE SEQUENCE [LARGE SCALE GENOMIC DNA]</scope>
    <source>
        <strain evidence="10">MN2024</strain>
        <tissue evidence="10">Gills</tissue>
    </source>
</reference>
<evidence type="ECO:0000256" key="3">
    <source>
        <dbReference type="ARBA" id="ARBA00022989"/>
    </source>
</evidence>
<evidence type="ECO:0000259" key="9">
    <source>
        <dbReference type="PROSITE" id="PS50262"/>
    </source>
</evidence>
<evidence type="ECO:0000256" key="8">
    <source>
        <dbReference type="SAM" id="Phobius"/>
    </source>
</evidence>
<evidence type="ECO:0000256" key="6">
    <source>
        <dbReference type="ARBA" id="ARBA00023170"/>
    </source>
</evidence>
<dbReference type="InterPro" id="IPR000276">
    <property type="entry name" value="GPCR_Rhodpsn"/>
</dbReference>
<dbReference type="InterPro" id="IPR050125">
    <property type="entry name" value="GPCR_opsins"/>
</dbReference>
<dbReference type="PANTHER" id="PTHR24240">
    <property type="entry name" value="OPSIN"/>
    <property type="match status" value="1"/>
</dbReference>
<comment type="caution">
    <text evidence="10">The sequence shown here is derived from an EMBL/GenBank/DDBJ whole genome shotgun (WGS) entry which is preliminary data.</text>
</comment>
<evidence type="ECO:0000256" key="2">
    <source>
        <dbReference type="ARBA" id="ARBA00022692"/>
    </source>
</evidence>
<keyword evidence="3 8" id="KW-1133">Transmembrane helix</keyword>
<keyword evidence="2 8" id="KW-0812">Transmembrane</keyword>
<gene>
    <name evidence="10" type="ORF">ACJMK2_001897</name>
</gene>
<keyword evidence="7" id="KW-0807">Transducer</keyword>
<dbReference type="GO" id="GO:0016020">
    <property type="term" value="C:membrane"/>
    <property type="evidence" value="ECO:0007669"/>
    <property type="project" value="UniProtKB-SubCell"/>
</dbReference>
<dbReference type="EMBL" id="JBJQND010000001">
    <property type="protein sequence ID" value="KAL3889559.1"/>
    <property type="molecule type" value="Genomic_DNA"/>
</dbReference>
<dbReference type="InterPro" id="IPR017452">
    <property type="entry name" value="GPCR_Rhodpsn_7TM"/>
</dbReference>
<keyword evidence="11" id="KW-1185">Reference proteome</keyword>
<accession>A0ABD3XTL6</accession>
<dbReference type="Gene3D" id="1.20.1070.10">
    <property type="entry name" value="Rhodopsin 7-helix transmembrane proteins"/>
    <property type="match status" value="1"/>
</dbReference>
<feature type="transmembrane region" description="Helical" evidence="8">
    <location>
        <begin position="204"/>
        <end position="227"/>
    </location>
</feature>
<dbReference type="AlphaFoldDB" id="A0ABD3XTL6"/>
<feature type="transmembrane region" description="Helical" evidence="8">
    <location>
        <begin position="239"/>
        <end position="260"/>
    </location>
</feature>
<protein>
    <recommendedName>
        <fullName evidence="9">G-protein coupled receptors family 1 profile domain-containing protein</fullName>
    </recommendedName>
</protein>
<evidence type="ECO:0000313" key="10">
    <source>
        <dbReference type="EMBL" id="KAL3889559.1"/>
    </source>
</evidence>
<dbReference type="PROSITE" id="PS50262">
    <property type="entry name" value="G_PROTEIN_RECEP_F1_2"/>
    <property type="match status" value="1"/>
</dbReference>
<evidence type="ECO:0000256" key="5">
    <source>
        <dbReference type="ARBA" id="ARBA00023136"/>
    </source>
</evidence>
<keyword evidence="5 8" id="KW-0472">Membrane</keyword>
<evidence type="ECO:0000256" key="4">
    <source>
        <dbReference type="ARBA" id="ARBA00023040"/>
    </source>
</evidence>
<feature type="transmembrane region" description="Helical" evidence="8">
    <location>
        <begin position="90"/>
        <end position="117"/>
    </location>
</feature>
<feature type="non-terminal residue" evidence="10">
    <location>
        <position position="1"/>
    </location>
</feature>
<sequence length="327" mass="37296">FRSLRSFSNLMILNLTIADLSLAVGNVPIFVISSFANDWILGAIGCKIYAFIGSLTSYVSINTLAAIAVDKCIVIVKTLPAQRSASSKTLYMLSVFIWIYSLLWSVTPFLGFGFYILEGFDTSCTVDFLTRQTLNRTYILCIFFFHFIFPLSLISGSYSLIFIAVRRYRKEYELATNVYGENELPVRVKNENKMLANENKTARVTFIVISIFCIAWVPYATVALIAQFGDITYLTPMKAAIPCILAKFSTVLNPIIYAISQPKFRAKYIKFRFDRKAKFARNVNIYKCNFQTRSLLPNPNETRRSQPPNSRPEHIKLNKLLHGQKRL</sequence>
<feature type="domain" description="G-protein coupled receptors family 1 profile" evidence="9">
    <location>
        <begin position="1"/>
        <end position="257"/>
    </location>
</feature>
<feature type="transmembrane region" description="Helical" evidence="8">
    <location>
        <begin position="137"/>
        <end position="165"/>
    </location>
</feature>
<evidence type="ECO:0000256" key="7">
    <source>
        <dbReference type="ARBA" id="ARBA00023224"/>
    </source>
</evidence>
<evidence type="ECO:0000313" key="11">
    <source>
        <dbReference type="Proteomes" id="UP001634394"/>
    </source>
</evidence>
<organism evidence="10 11">
    <name type="scientific">Sinanodonta woodiana</name>
    <name type="common">Chinese pond mussel</name>
    <name type="synonym">Anodonta woodiana</name>
    <dbReference type="NCBI Taxonomy" id="1069815"/>
    <lineage>
        <taxon>Eukaryota</taxon>
        <taxon>Metazoa</taxon>
        <taxon>Spiralia</taxon>
        <taxon>Lophotrochozoa</taxon>
        <taxon>Mollusca</taxon>
        <taxon>Bivalvia</taxon>
        <taxon>Autobranchia</taxon>
        <taxon>Heteroconchia</taxon>
        <taxon>Palaeoheterodonta</taxon>
        <taxon>Unionida</taxon>
        <taxon>Unionoidea</taxon>
        <taxon>Unionidae</taxon>
        <taxon>Unioninae</taxon>
        <taxon>Sinanodonta</taxon>
    </lineage>
</organism>